<comment type="caution">
    <text evidence="5">Lacks conserved residue(s) required for the propagation of feature annotation.</text>
</comment>
<dbReference type="SUPFAM" id="SSF51283">
    <property type="entry name" value="dUTPase-like"/>
    <property type="match status" value="1"/>
</dbReference>
<dbReference type="AlphaFoldDB" id="A0AA42CJS1"/>
<dbReference type="PANTHER" id="PTHR11241:SF0">
    <property type="entry name" value="DEOXYURIDINE 5'-TRIPHOSPHATE NUCLEOTIDOHYDROLASE"/>
    <property type="match status" value="1"/>
</dbReference>
<comment type="similarity">
    <text evidence="1 5">Belongs to the dUTPase family.</text>
</comment>
<feature type="binding site" evidence="5">
    <location>
        <position position="84"/>
    </location>
    <ligand>
        <name>substrate</name>
    </ligand>
</feature>
<keyword evidence="8" id="KW-1185">Reference proteome</keyword>
<comment type="cofactor">
    <cofactor evidence="5">
        <name>Mg(2+)</name>
        <dbReference type="ChEBI" id="CHEBI:18420"/>
    </cofactor>
</comment>
<proteinExistence type="inferred from homology"/>
<keyword evidence="5" id="KW-0460">Magnesium</keyword>
<evidence type="ECO:0000256" key="3">
    <source>
        <dbReference type="ARBA" id="ARBA00023080"/>
    </source>
</evidence>
<dbReference type="EMBL" id="JAMOIM010000005">
    <property type="protein sequence ID" value="MCW6508401.1"/>
    <property type="molecule type" value="Genomic_DNA"/>
</dbReference>
<dbReference type="RefSeq" id="WP_282584764.1">
    <property type="nucleotide sequence ID" value="NZ_JAMOIM010000005.1"/>
</dbReference>
<dbReference type="GO" id="GO:0000287">
    <property type="term" value="F:magnesium ion binding"/>
    <property type="evidence" value="ECO:0007669"/>
    <property type="project" value="UniProtKB-UniRule"/>
</dbReference>
<dbReference type="Gene3D" id="2.70.40.10">
    <property type="match status" value="1"/>
</dbReference>
<evidence type="ECO:0000256" key="4">
    <source>
        <dbReference type="ARBA" id="ARBA00047686"/>
    </source>
</evidence>
<evidence type="ECO:0000256" key="5">
    <source>
        <dbReference type="HAMAP-Rule" id="MF_00116"/>
    </source>
</evidence>
<sequence length="157" mass="16601">MTPTSVFIRRLDHAADLPLPSYQTTGAAGVDLVAALPANTTLVLEPGARDIVPTGLSLSLPSGWEAQVRPRSGLALNHGVTVLNAPGTIDSDYRGEIQVVLINHGSEPFMIHRGSRIAQMVLARYERVTWSEQASLDMTQRGAGAFGSTGLDIAGTP</sequence>
<name>A0AA42CJS1_9HYPH</name>
<dbReference type="InterPro" id="IPR036157">
    <property type="entry name" value="dUTPase-like_sf"/>
</dbReference>
<dbReference type="InterPro" id="IPR029054">
    <property type="entry name" value="dUTPase-like"/>
</dbReference>
<dbReference type="InterPro" id="IPR033704">
    <property type="entry name" value="dUTPase_trimeric"/>
</dbReference>
<feature type="binding site" evidence="5">
    <location>
        <begin position="88"/>
        <end position="90"/>
    </location>
    <ligand>
        <name>substrate</name>
    </ligand>
</feature>
<evidence type="ECO:0000313" key="7">
    <source>
        <dbReference type="EMBL" id="MCW6508401.1"/>
    </source>
</evidence>
<comment type="catalytic activity">
    <reaction evidence="4 5">
        <text>dUTP + H2O = dUMP + diphosphate + H(+)</text>
        <dbReference type="Rhea" id="RHEA:10248"/>
        <dbReference type="ChEBI" id="CHEBI:15377"/>
        <dbReference type="ChEBI" id="CHEBI:15378"/>
        <dbReference type="ChEBI" id="CHEBI:33019"/>
        <dbReference type="ChEBI" id="CHEBI:61555"/>
        <dbReference type="ChEBI" id="CHEBI:246422"/>
        <dbReference type="EC" id="3.6.1.23"/>
    </reaction>
</comment>
<dbReference type="GO" id="GO:0046081">
    <property type="term" value="P:dUTP catabolic process"/>
    <property type="evidence" value="ECO:0007669"/>
    <property type="project" value="InterPro"/>
</dbReference>
<dbReference type="Proteomes" id="UP001165667">
    <property type="component" value="Unassembled WGS sequence"/>
</dbReference>
<accession>A0AA42CJS1</accession>
<comment type="function">
    <text evidence="5">This enzyme is involved in nucleotide metabolism: it produces dUMP, the immediate precursor of thymidine nucleotides and it decreases the intracellular concentration of dUTP so that uracil cannot be incorporated into DNA.</text>
</comment>
<protein>
    <recommendedName>
        <fullName evidence="5">Deoxyuridine 5'-triphosphate nucleotidohydrolase</fullName>
        <shortName evidence="5">dUTPase</shortName>
        <ecNumber evidence="5">3.6.1.23</ecNumber>
    </recommendedName>
    <alternativeName>
        <fullName evidence="5">dUTP pyrophosphatase</fullName>
    </alternativeName>
</protein>
<evidence type="ECO:0000256" key="1">
    <source>
        <dbReference type="ARBA" id="ARBA00006581"/>
    </source>
</evidence>
<dbReference type="EC" id="3.6.1.23" evidence="5"/>
<dbReference type="HAMAP" id="MF_00116">
    <property type="entry name" value="dUTPase_bact"/>
    <property type="match status" value="1"/>
</dbReference>
<comment type="pathway">
    <text evidence="5">Pyrimidine metabolism; dUMP biosynthesis; dUMP from dCTP (dUTP route): step 2/2.</text>
</comment>
<feature type="binding site" evidence="5">
    <location>
        <begin position="71"/>
        <end position="73"/>
    </location>
    <ligand>
        <name>substrate</name>
    </ligand>
</feature>
<keyword evidence="2 5" id="KW-0378">Hydrolase</keyword>
<dbReference type="Pfam" id="PF00692">
    <property type="entry name" value="dUTPase"/>
    <property type="match status" value="1"/>
</dbReference>
<evidence type="ECO:0000313" key="8">
    <source>
        <dbReference type="Proteomes" id="UP001165667"/>
    </source>
</evidence>
<organism evidence="7 8">
    <name type="scientific">Lichenifustis flavocetrariae</name>
    <dbReference type="NCBI Taxonomy" id="2949735"/>
    <lineage>
        <taxon>Bacteria</taxon>
        <taxon>Pseudomonadati</taxon>
        <taxon>Pseudomonadota</taxon>
        <taxon>Alphaproteobacteria</taxon>
        <taxon>Hyphomicrobiales</taxon>
        <taxon>Lichenihabitantaceae</taxon>
        <taxon>Lichenifustis</taxon>
    </lineage>
</organism>
<gene>
    <name evidence="5 7" type="primary">dut</name>
    <name evidence="7" type="ORF">M8523_10245</name>
</gene>
<evidence type="ECO:0000256" key="2">
    <source>
        <dbReference type="ARBA" id="ARBA00022801"/>
    </source>
</evidence>
<dbReference type="NCBIfam" id="NF001862">
    <property type="entry name" value="PRK00601.1"/>
    <property type="match status" value="1"/>
</dbReference>
<dbReference type="GO" id="GO:0004170">
    <property type="term" value="F:dUTP diphosphatase activity"/>
    <property type="evidence" value="ECO:0007669"/>
    <property type="project" value="UniProtKB-UniRule"/>
</dbReference>
<dbReference type="NCBIfam" id="TIGR00576">
    <property type="entry name" value="dut"/>
    <property type="match status" value="1"/>
</dbReference>
<dbReference type="CDD" id="cd07557">
    <property type="entry name" value="trimeric_dUTPase"/>
    <property type="match status" value="1"/>
</dbReference>
<reference evidence="7" key="1">
    <citation type="submission" date="2022-05" db="EMBL/GenBank/DDBJ databases">
        <authorList>
            <person name="Pankratov T."/>
        </authorList>
    </citation>
    <scope>NUCLEOTIDE SEQUENCE</scope>
    <source>
        <strain evidence="7">BP6-180914</strain>
    </source>
</reference>
<keyword evidence="5" id="KW-0479">Metal-binding</keyword>
<feature type="domain" description="dUTPase-like" evidence="6">
    <location>
        <begin position="17"/>
        <end position="150"/>
    </location>
</feature>
<dbReference type="GO" id="GO:0006226">
    <property type="term" value="P:dUMP biosynthetic process"/>
    <property type="evidence" value="ECO:0007669"/>
    <property type="project" value="UniProtKB-UniRule"/>
</dbReference>
<dbReference type="PANTHER" id="PTHR11241">
    <property type="entry name" value="DEOXYURIDINE 5'-TRIPHOSPHATE NUCLEOTIDOHYDROLASE"/>
    <property type="match status" value="1"/>
</dbReference>
<evidence type="ECO:0000259" key="6">
    <source>
        <dbReference type="Pfam" id="PF00692"/>
    </source>
</evidence>
<keyword evidence="3 5" id="KW-0546">Nucleotide metabolism</keyword>
<dbReference type="InterPro" id="IPR008181">
    <property type="entry name" value="dUTPase"/>
</dbReference>
<comment type="caution">
    <text evidence="7">The sequence shown here is derived from an EMBL/GenBank/DDBJ whole genome shotgun (WGS) entry which is preliminary data.</text>
</comment>